<protein>
    <submittedName>
        <fullName evidence="1">Uncharacterized protein</fullName>
    </submittedName>
</protein>
<organism evidence="1 2">
    <name type="scientific">Pistacia atlantica</name>
    <dbReference type="NCBI Taxonomy" id="434234"/>
    <lineage>
        <taxon>Eukaryota</taxon>
        <taxon>Viridiplantae</taxon>
        <taxon>Streptophyta</taxon>
        <taxon>Embryophyta</taxon>
        <taxon>Tracheophyta</taxon>
        <taxon>Spermatophyta</taxon>
        <taxon>Magnoliopsida</taxon>
        <taxon>eudicotyledons</taxon>
        <taxon>Gunneridae</taxon>
        <taxon>Pentapetalae</taxon>
        <taxon>rosids</taxon>
        <taxon>malvids</taxon>
        <taxon>Sapindales</taxon>
        <taxon>Anacardiaceae</taxon>
        <taxon>Pistacia</taxon>
    </lineage>
</organism>
<reference evidence="2" key="1">
    <citation type="journal article" date="2023" name="G3 (Bethesda)">
        <title>Genome assembly and association tests identify interacting loci associated with vigor, precocity, and sex in interspecific pistachio rootstocks.</title>
        <authorList>
            <person name="Palmer W."/>
            <person name="Jacygrad E."/>
            <person name="Sagayaradj S."/>
            <person name="Cavanaugh K."/>
            <person name="Han R."/>
            <person name="Bertier L."/>
            <person name="Beede B."/>
            <person name="Kafkas S."/>
            <person name="Golino D."/>
            <person name="Preece J."/>
            <person name="Michelmore R."/>
        </authorList>
    </citation>
    <scope>NUCLEOTIDE SEQUENCE [LARGE SCALE GENOMIC DNA]</scope>
</reference>
<proteinExistence type="predicted"/>
<accession>A0ACC1BPI8</accession>
<sequence length="131" mass="14621">MFFVGSESSSSDLKFLRRNGNRFSPSHTVDASALFYVVSDASVSRNRSTIIVPARSSRDEGWTAFRNILAEINEASRLFILPNQAYLQSMHKPLFYDVGADFISGHSSQPASAFELNVDREQQQGSLLEDI</sequence>
<comment type="caution">
    <text evidence="1">The sequence shown here is derived from an EMBL/GenBank/DDBJ whole genome shotgun (WGS) entry which is preliminary data.</text>
</comment>
<dbReference type="Proteomes" id="UP001164250">
    <property type="component" value="Chromosome 3"/>
</dbReference>
<evidence type="ECO:0000313" key="1">
    <source>
        <dbReference type="EMBL" id="KAJ0100998.1"/>
    </source>
</evidence>
<keyword evidence="2" id="KW-1185">Reference proteome</keyword>
<evidence type="ECO:0000313" key="2">
    <source>
        <dbReference type="Proteomes" id="UP001164250"/>
    </source>
</evidence>
<gene>
    <name evidence="1" type="ORF">Patl1_04244</name>
</gene>
<name>A0ACC1BPI8_9ROSI</name>
<dbReference type="EMBL" id="CM047899">
    <property type="protein sequence ID" value="KAJ0100998.1"/>
    <property type="molecule type" value="Genomic_DNA"/>
</dbReference>